<proteinExistence type="predicted"/>
<dbReference type="EMBL" id="MN738830">
    <property type="protein sequence ID" value="QHT38473.1"/>
    <property type="molecule type" value="Genomic_DNA"/>
</dbReference>
<organism evidence="2">
    <name type="scientific">viral metagenome</name>
    <dbReference type="NCBI Taxonomy" id="1070528"/>
    <lineage>
        <taxon>unclassified sequences</taxon>
        <taxon>metagenomes</taxon>
        <taxon>organismal metagenomes</taxon>
    </lineage>
</organism>
<name>A0A6C0FCW6_9ZZZZ</name>
<reference evidence="2" key="1">
    <citation type="journal article" date="2020" name="Nature">
        <title>Giant virus diversity and host interactions through global metagenomics.</title>
        <authorList>
            <person name="Schulz F."/>
            <person name="Roux S."/>
            <person name="Paez-Espino D."/>
            <person name="Jungbluth S."/>
            <person name="Walsh D.A."/>
            <person name="Denef V.J."/>
            <person name="McMahon K.D."/>
            <person name="Konstantinidis K.T."/>
            <person name="Eloe-Fadrosh E.A."/>
            <person name="Kyrpides N.C."/>
            <person name="Woyke T."/>
        </authorList>
    </citation>
    <scope>NUCLEOTIDE SEQUENCE</scope>
    <source>
        <strain evidence="2">GVMAG-S-ERX556101-89</strain>
    </source>
</reference>
<keyword evidence="1" id="KW-0812">Transmembrane</keyword>
<dbReference type="AlphaFoldDB" id="A0A6C0FCW6"/>
<evidence type="ECO:0000256" key="1">
    <source>
        <dbReference type="SAM" id="Phobius"/>
    </source>
</evidence>
<evidence type="ECO:0000313" key="2">
    <source>
        <dbReference type="EMBL" id="QHT38473.1"/>
    </source>
</evidence>
<keyword evidence="1" id="KW-0472">Membrane</keyword>
<keyword evidence="1" id="KW-1133">Transmembrane helix</keyword>
<accession>A0A6C0FCW6</accession>
<protein>
    <submittedName>
        <fullName evidence="2">Uncharacterized protein</fullName>
    </submittedName>
</protein>
<sequence>MPTTLFSTENIKLIIVFILGVLFAQLLHYFTRKRLKRLGLLEGFSQGDKITFKNHPDDSGLYAVKNGDKWSLKLDLNQTVEFMRKQKLNDAPVSGNVDNNEPASRIYVKFKNNDNPSDLDDFWDNAKIYYLTAYMGGGADPNDTNTHSETSDGNSAPANIEKITEPVQVRWDNIMVDETRQHISRTQWQENNYSNTDFNTEVELPLAEKHYYGHDPAEYAPTAAFIDTYYYGFVFDNEDQDDATRSDRGEGPLRAYIKRCSKNDIELKNGDKVKVSSSVLKDCESVLGTGANSAATHPVATTTWVGELKNITYNGDSNAEGKEFMYFTKATADADDGQGSDLVASGWVKRKLSLVDPSVVLDHNIPVIKYAQYEQYRTRSKYSASQAGWNKPPELIKADFPGVDLVDDYDYRLWMDRIYYKGFGEVKNDNTNDISLTYTAPLVTTDGQGKEYIEWKNKGKLKEAEIDQGVLPPTYFAELSSTPQYGKLVGEERDGMEIRKLPVIDLFQFEETSGNITLYEDQKATIHNFYKPIIKYSNYRKTQMDGATVTKYVLPYIYGTADNEKNENNTGSPEGHYRFRCSQKTRDYYTKLLNDSSDENGYNEKIPSRIYYNNTQIGGIPKIFYGGSYQKTLDYNGTFNTPNAIQDWWGLKPRFNIKNDPVVALLKGEDKDNKIPFAWKDTTTTGYGQYSVWLQDRTKYGKYMLKSMNNWFTKVWANEYGHAGLNDTEFKDFAEKAYNGQDHNTVKNTSKKFKLAQPHSLMLYNHTNRKGNTGGNAVWDNPYKISNPIKNIPPLPTDPPEPRSKGAELSDNVLTIAMKIKSGDKEAIVRIRQRIANTQAPKTFLQENFKMPVLATTRQKDGGPWPNKINDLCDVKQAEYIMGLSDGVFPSDCVFPPG</sequence>
<feature type="transmembrane region" description="Helical" evidence="1">
    <location>
        <begin position="12"/>
        <end position="30"/>
    </location>
</feature>